<evidence type="ECO:0000313" key="2">
    <source>
        <dbReference type="EMBL" id="KAF3448509.1"/>
    </source>
</evidence>
<dbReference type="Proteomes" id="UP000796880">
    <property type="component" value="Unassembled WGS sequence"/>
</dbReference>
<protein>
    <recommendedName>
        <fullName evidence="1">C2 domain-containing protein</fullName>
    </recommendedName>
</protein>
<organism evidence="2 3">
    <name type="scientific">Rhamnella rubrinervis</name>
    <dbReference type="NCBI Taxonomy" id="2594499"/>
    <lineage>
        <taxon>Eukaryota</taxon>
        <taxon>Viridiplantae</taxon>
        <taxon>Streptophyta</taxon>
        <taxon>Embryophyta</taxon>
        <taxon>Tracheophyta</taxon>
        <taxon>Spermatophyta</taxon>
        <taxon>Magnoliopsida</taxon>
        <taxon>eudicotyledons</taxon>
        <taxon>Gunneridae</taxon>
        <taxon>Pentapetalae</taxon>
        <taxon>rosids</taxon>
        <taxon>fabids</taxon>
        <taxon>Rosales</taxon>
        <taxon>Rhamnaceae</taxon>
        <taxon>rhamnoid group</taxon>
        <taxon>Rhamneae</taxon>
        <taxon>Rhamnella</taxon>
    </lineage>
</organism>
<dbReference type="Gene3D" id="2.60.40.150">
    <property type="entry name" value="C2 domain"/>
    <property type="match status" value="1"/>
</dbReference>
<dbReference type="PROSITE" id="PS50004">
    <property type="entry name" value="C2"/>
    <property type="match status" value="1"/>
</dbReference>
<dbReference type="InterPro" id="IPR000008">
    <property type="entry name" value="C2_dom"/>
</dbReference>
<dbReference type="EMBL" id="VOIH02000004">
    <property type="protein sequence ID" value="KAF3448509.1"/>
    <property type="molecule type" value="Genomic_DNA"/>
</dbReference>
<dbReference type="Pfam" id="PF00168">
    <property type="entry name" value="C2"/>
    <property type="match status" value="1"/>
</dbReference>
<dbReference type="SMART" id="SM00239">
    <property type="entry name" value="C2"/>
    <property type="match status" value="1"/>
</dbReference>
<dbReference type="OrthoDB" id="786358at2759"/>
<dbReference type="CDD" id="cd04051">
    <property type="entry name" value="C2_SRC2_like"/>
    <property type="match status" value="1"/>
</dbReference>
<dbReference type="PANTHER" id="PTHR32246">
    <property type="entry name" value="INGRESSION PROTEIN FIC1"/>
    <property type="match status" value="1"/>
</dbReference>
<dbReference type="InterPro" id="IPR035892">
    <property type="entry name" value="C2_domain_sf"/>
</dbReference>
<sequence>MLKHNHLHHQPNFTMEITVISAQGLKSSSSILFSHRLRPFITLTTVPPSCPNPFRLTRNGDKGCHLYTTKVDDEGGINPTWGDKFHVPVDSAFFTNRYSCLYLQLYTKRLVLGQTQLGWCQIPAQDIGFPPAGAVRYLSYRLRARDGSRTQGILNLAVRLEGQDDRQGAITNSISPTLETCQTVIGIPVTQFSTYD</sequence>
<proteinExistence type="predicted"/>
<evidence type="ECO:0000313" key="3">
    <source>
        <dbReference type="Proteomes" id="UP000796880"/>
    </source>
</evidence>
<gene>
    <name evidence="2" type="ORF">FNV43_RR09222</name>
</gene>
<name>A0A8K0HAA1_9ROSA</name>
<keyword evidence="3" id="KW-1185">Reference proteome</keyword>
<feature type="domain" description="C2" evidence="1">
    <location>
        <begin position="1"/>
        <end position="137"/>
    </location>
</feature>
<dbReference type="SUPFAM" id="SSF49562">
    <property type="entry name" value="C2 domain (Calcium/lipid-binding domain, CaLB)"/>
    <property type="match status" value="1"/>
</dbReference>
<dbReference type="InterPro" id="IPR044750">
    <property type="entry name" value="C2_SRC2/BAP"/>
</dbReference>
<dbReference type="GO" id="GO:0006952">
    <property type="term" value="P:defense response"/>
    <property type="evidence" value="ECO:0007669"/>
    <property type="project" value="InterPro"/>
</dbReference>
<reference evidence="2" key="1">
    <citation type="submission" date="2020-03" db="EMBL/GenBank/DDBJ databases">
        <title>A high-quality chromosome-level genome assembly of a woody plant with both climbing and erect habits, Rhamnella rubrinervis.</title>
        <authorList>
            <person name="Lu Z."/>
            <person name="Yang Y."/>
            <person name="Zhu X."/>
            <person name="Sun Y."/>
        </authorList>
    </citation>
    <scope>NUCLEOTIDE SEQUENCE</scope>
    <source>
        <strain evidence="2">BYM</strain>
        <tissue evidence="2">Leaf</tissue>
    </source>
</reference>
<dbReference type="AlphaFoldDB" id="A0A8K0HAA1"/>
<comment type="caution">
    <text evidence="2">The sequence shown here is derived from an EMBL/GenBank/DDBJ whole genome shotgun (WGS) entry which is preliminary data.</text>
</comment>
<evidence type="ECO:0000259" key="1">
    <source>
        <dbReference type="PROSITE" id="PS50004"/>
    </source>
</evidence>
<accession>A0A8K0HAA1</accession>
<dbReference type="PANTHER" id="PTHR32246:SF66">
    <property type="entry name" value="C2 DOMAIN-CONTAINING PROTEIN"/>
    <property type="match status" value="1"/>
</dbReference>